<evidence type="ECO:0000256" key="1">
    <source>
        <dbReference type="ARBA" id="ARBA00004377"/>
    </source>
</evidence>
<evidence type="ECO:0000256" key="4">
    <source>
        <dbReference type="ARBA" id="ARBA00022475"/>
    </source>
</evidence>
<dbReference type="InterPro" id="IPR002146">
    <property type="entry name" value="ATP_synth_b/b'su_bac/chlpt"/>
</dbReference>
<protein>
    <recommendedName>
        <fullName evidence="15">ATP synthase subunit b</fullName>
    </recommendedName>
    <alternativeName>
        <fullName evidence="15">ATP synthase F(0) sector subunit b</fullName>
    </alternativeName>
    <alternativeName>
        <fullName evidence="15">ATPase subunit I</fullName>
    </alternativeName>
    <alternativeName>
        <fullName evidence="15">F-type ATPase subunit b</fullName>
        <shortName evidence="15">F-ATPase subunit b</shortName>
    </alternativeName>
</protein>
<comment type="subunit">
    <text evidence="14 15">F-type ATPases have 2 components, F(1) - the catalytic core - and F(0) - the membrane proton channel. F(1) has five subunits: alpha(3), beta(3), gamma(1), delta(1), epsilon(1). F(0) has three main subunits: a(1), b(2) and c(10-14). The alpha and beta chains form an alternating ring which encloses part of the gamma chain. F(1) is attached to F(0) by a central stalk formed by the gamma and epsilon chains, while a peripheral stalk is formed by the delta and b chains.</text>
</comment>
<evidence type="ECO:0000256" key="12">
    <source>
        <dbReference type="ARBA" id="ARBA00025198"/>
    </source>
</evidence>
<evidence type="ECO:0000256" key="6">
    <source>
        <dbReference type="ARBA" id="ARBA00022692"/>
    </source>
</evidence>
<dbReference type="STRING" id="1612308.SAMN05444581_101504"/>
<dbReference type="PANTHER" id="PTHR33445">
    <property type="entry name" value="ATP SYNTHASE SUBUNIT B', CHLOROPLASTIC"/>
    <property type="match status" value="1"/>
</dbReference>
<keyword evidence="5 15" id="KW-0138">CF(0)</keyword>
<dbReference type="RefSeq" id="WP_091677058.1">
    <property type="nucleotide sequence ID" value="NZ_FOSN01000001.1"/>
</dbReference>
<comment type="subcellular location">
    <subcellularLocation>
        <location evidence="1">Cell inner membrane</location>
        <topology evidence="1">Single-pass membrane protein</topology>
    </subcellularLocation>
    <subcellularLocation>
        <location evidence="15">Cell membrane</location>
        <topology evidence="15">Single-pass membrane protein</topology>
    </subcellularLocation>
</comment>
<keyword evidence="7 15" id="KW-0375">Hydrogen ion transport</keyword>
<evidence type="ECO:0000256" key="11">
    <source>
        <dbReference type="ARBA" id="ARBA00023310"/>
    </source>
</evidence>
<dbReference type="EMBL" id="FOSN01000001">
    <property type="protein sequence ID" value="SFK05039.1"/>
    <property type="molecule type" value="Genomic_DNA"/>
</dbReference>
<dbReference type="Proteomes" id="UP000198755">
    <property type="component" value="Unassembled WGS sequence"/>
</dbReference>
<evidence type="ECO:0000256" key="16">
    <source>
        <dbReference type="RuleBase" id="RU003848"/>
    </source>
</evidence>
<dbReference type="OrthoDB" id="8479836at2"/>
<keyword evidence="8 15" id="KW-1133">Transmembrane helix</keyword>
<dbReference type="GO" id="GO:0046961">
    <property type="term" value="F:proton-transporting ATPase activity, rotational mechanism"/>
    <property type="evidence" value="ECO:0007669"/>
    <property type="project" value="TreeGrafter"/>
</dbReference>
<evidence type="ECO:0000313" key="19">
    <source>
        <dbReference type="Proteomes" id="UP000198755"/>
    </source>
</evidence>
<evidence type="ECO:0000256" key="3">
    <source>
        <dbReference type="ARBA" id="ARBA00022448"/>
    </source>
</evidence>
<evidence type="ECO:0000256" key="14">
    <source>
        <dbReference type="ARBA" id="ARBA00025830"/>
    </source>
</evidence>
<proteinExistence type="inferred from homology"/>
<keyword evidence="9 15" id="KW-0406">Ion transport</keyword>
<evidence type="ECO:0000256" key="15">
    <source>
        <dbReference type="HAMAP-Rule" id="MF_01398"/>
    </source>
</evidence>
<dbReference type="GO" id="GO:0046933">
    <property type="term" value="F:proton-transporting ATP synthase activity, rotational mechanism"/>
    <property type="evidence" value="ECO:0007669"/>
    <property type="project" value="UniProtKB-UniRule"/>
</dbReference>
<dbReference type="GO" id="GO:0005886">
    <property type="term" value="C:plasma membrane"/>
    <property type="evidence" value="ECO:0007669"/>
    <property type="project" value="UniProtKB-SubCell"/>
</dbReference>
<dbReference type="AlphaFoldDB" id="A0A1I3WCV6"/>
<dbReference type="GO" id="GO:0045259">
    <property type="term" value="C:proton-transporting ATP synthase complex"/>
    <property type="evidence" value="ECO:0007669"/>
    <property type="project" value="UniProtKB-KW"/>
</dbReference>
<keyword evidence="19" id="KW-1185">Reference proteome</keyword>
<evidence type="ECO:0000256" key="8">
    <source>
        <dbReference type="ARBA" id="ARBA00022989"/>
    </source>
</evidence>
<dbReference type="CDD" id="cd06503">
    <property type="entry name" value="ATP-synt_Fo_b"/>
    <property type="match status" value="1"/>
</dbReference>
<organism evidence="18 19">
    <name type="scientific">Methylocapsa palsarum</name>
    <dbReference type="NCBI Taxonomy" id="1612308"/>
    <lineage>
        <taxon>Bacteria</taxon>
        <taxon>Pseudomonadati</taxon>
        <taxon>Pseudomonadota</taxon>
        <taxon>Alphaproteobacteria</taxon>
        <taxon>Hyphomicrobiales</taxon>
        <taxon>Beijerinckiaceae</taxon>
        <taxon>Methylocapsa</taxon>
    </lineage>
</organism>
<name>A0A1I3WCV6_9HYPH</name>
<feature type="coiled-coil region" evidence="17">
    <location>
        <begin position="43"/>
        <end position="70"/>
    </location>
</feature>
<feature type="transmembrane region" description="Helical" evidence="15">
    <location>
        <begin position="6"/>
        <end position="24"/>
    </location>
</feature>
<keyword evidence="4 15" id="KW-1003">Cell membrane</keyword>
<keyword evidence="11 15" id="KW-0066">ATP synthesis</keyword>
<evidence type="ECO:0000256" key="7">
    <source>
        <dbReference type="ARBA" id="ARBA00022781"/>
    </source>
</evidence>
<comment type="function">
    <text evidence="13">Component of the F(0) channel, it forms part of the peripheral stalk, linking F(1) to F(0). The b'-subunit is a diverged and duplicated form of b found in plants and photosynthetic bacteria.</text>
</comment>
<keyword evidence="17" id="KW-0175">Coiled coil</keyword>
<comment type="similarity">
    <text evidence="2 15 16">Belongs to the ATPase B chain family.</text>
</comment>
<evidence type="ECO:0000256" key="2">
    <source>
        <dbReference type="ARBA" id="ARBA00005513"/>
    </source>
</evidence>
<dbReference type="Pfam" id="PF00430">
    <property type="entry name" value="ATP-synt_B"/>
    <property type="match status" value="1"/>
</dbReference>
<feature type="coiled-coil region" evidence="17">
    <location>
        <begin position="94"/>
        <end position="121"/>
    </location>
</feature>
<keyword evidence="10 15" id="KW-0472">Membrane</keyword>
<evidence type="ECO:0000256" key="17">
    <source>
        <dbReference type="SAM" id="Coils"/>
    </source>
</evidence>
<keyword evidence="6 15" id="KW-0812">Transmembrane</keyword>
<keyword evidence="3 15" id="KW-0813">Transport</keyword>
<sequence>MFNEEFFVALGFAIFVALLGYLGVHKKLNAALDKRGDRIKAELDEASKLRAEAEAVLASFEKRRIEAEAEAAAMITQAKAEAELLAKEAHARISDFIERRKKQAEEKIANAEAQATAEVRAAAAEAATKAAETVLKVEAKGAFGEELIGKNIADLGKLLH</sequence>
<evidence type="ECO:0000313" key="18">
    <source>
        <dbReference type="EMBL" id="SFK05039.1"/>
    </source>
</evidence>
<comment type="function">
    <text evidence="12 15">F(1)F(0) ATP synthase produces ATP from ADP in the presence of a proton or sodium gradient. F-type ATPases consist of two structural domains, F(1) containing the extramembraneous catalytic core and F(0) containing the membrane proton channel, linked together by a central stalk and a peripheral stalk. During catalysis, ATP synthesis in the catalytic domain of F(1) is coupled via a rotary mechanism of the central stalk subunits to proton translocation.</text>
</comment>
<accession>A0A1I3WCV6</accession>
<dbReference type="HAMAP" id="MF_01398">
    <property type="entry name" value="ATP_synth_b_bprime"/>
    <property type="match status" value="1"/>
</dbReference>
<evidence type="ECO:0000256" key="9">
    <source>
        <dbReference type="ARBA" id="ARBA00023065"/>
    </source>
</evidence>
<evidence type="ECO:0000256" key="10">
    <source>
        <dbReference type="ARBA" id="ARBA00023136"/>
    </source>
</evidence>
<gene>
    <name evidence="15" type="primary">atpF</name>
    <name evidence="18" type="ORF">SAMN05444581_101504</name>
</gene>
<reference evidence="18 19" key="1">
    <citation type="submission" date="2016-10" db="EMBL/GenBank/DDBJ databases">
        <authorList>
            <person name="de Groot N.N."/>
        </authorList>
    </citation>
    <scope>NUCLEOTIDE SEQUENCE [LARGE SCALE GENOMIC DNA]</scope>
    <source>
        <strain evidence="18 19">NE2</strain>
    </source>
</reference>
<dbReference type="InterPro" id="IPR050059">
    <property type="entry name" value="ATP_synthase_B_chain"/>
</dbReference>
<dbReference type="PANTHER" id="PTHR33445:SF1">
    <property type="entry name" value="ATP SYNTHASE SUBUNIT B"/>
    <property type="match status" value="1"/>
</dbReference>
<evidence type="ECO:0000256" key="5">
    <source>
        <dbReference type="ARBA" id="ARBA00022547"/>
    </source>
</evidence>
<evidence type="ECO:0000256" key="13">
    <source>
        <dbReference type="ARBA" id="ARBA00025614"/>
    </source>
</evidence>